<sequence length="159" mass="18369">MSINIKIPLIITCLCSALVTWMVIHFIKNYNYDHFSCTASYSAMREGNVLTSKNSLIIHGDKGTWMMDGKITHADAKPVFFKLRNNFSFERTLLAYHFYSDKVSITPNTLTHSSALSEFLTDIFIKEKQSSFFYIYPINKNYIIYSGSMPIVYCKKQKT</sequence>
<dbReference type="RefSeq" id="WP_194513857.1">
    <property type="nucleotide sequence ID" value="NZ_CBCYIZ010000001.1"/>
</dbReference>
<evidence type="ECO:0000256" key="1">
    <source>
        <dbReference type="SAM" id="Phobius"/>
    </source>
</evidence>
<reference evidence="2 3" key="1">
    <citation type="submission" date="2020-11" db="EMBL/GenBank/DDBJ databases">
        <title>Identification of Lelliottia nimipressuralis from Wound Infection by Whole Genome-Based Bacterial Identification.</title>
        <authorList>
            <person name="Navarathna D.H."/>
            <person name="Choi H."/>
            <person name="Jinadatha C."/>
            <person name="Chatterjee P."/>
            <person name="Hwang M."/>
        </authorList>
    </citation>
    <scope>NUCLEOTIDE SEQUENCE [LARGE SCALE GENOMIC DNA]</scope>
    <source>
        <strain evidence="2 3">DN2020</strain>
    </source>
</reference>
<keyword evidence="1" id="KW-0472">Membrane</keyword>
<keyword evidence="1" id="KW-0812">Transmembrane</keyword>
<gene>
    <name evidence="2" type="ORF">ISP11_16260</name>
</gene>
<protein>
    <recommendedName>
        <fullName evidence="4">FidL-like membrane protein</fullName>
    </recommendedName>
</protein>
<name>A0ABD4KFW7_9ENTR</name>
<dbReference type="AlphaFoldDB" id="A0ABD4KFW7"/>
<comment type="caution">
    <text evidence="2">The sequence shown here is derived from an EMBL/GenBank/DDBJ whole genome shotgun (WGS) entry which is preliminary data.</text>
</comment>
<dbReference type="Proteomes" id="UP000628560">
    <property type="component" value="Unassembled WGS sequence"/>
</dbReference>
<organism evidence="2 3">
    <name type="scientific">Lelliottia nimipressuralis</name>
    <dbReference type="NCBI Taxonomy" id="69220"/>
    <lineage>
        <taxon>Bacteria</taxon>
        <taxon>Pseudomonadati</taxon>
        <taxon>Pseudomonadota</taxon>
        <taxon>Gammaproteobacteria</taxon>
        <taxon>Enterobacterales</taxon>
        <taxon>Enterobacteriaceae</taxon>
        <taxon>Lelliottia</taxon>
    </lineage>
</organism>
<evidence type="ECO:0000313" key="2">
    <source>
        <dbReference type="EMBL" id="MBF4179424.1"/>
    </source>
</evidence>
<keyword evidence="1" id="KW-1133">Transmembrane helix</keyword>
<evidence type="ECO:0000313" key="3">
    <source>
        <dbReference type="Proteomes" id="UP000628560"/>
    </source>
</evidence>
<feature type="transmembrane region" description="Helical" evidence="1">
    <location>
        <begin position="7"/>
        <end position="27"/>
    </location>
</feature>
<dbReference type="EMBL" id="JADIXP010000010">
    <property type="protein sequence ID" value="MBF4179424.1"/>
    <property type="molecule type" value="Genomic_DNA"/>
</dbReference>
<proteinExistence type="predicted"/>
<evidence type="ECO:0008006" key="4">
    <source>
        <dbReference type="Google" id="ProtNLM"/>
    </source>
</evidence>
<accession>A0ABD4KFW7</accession>